<evidence type="ECO:0000256" key="1">
    <source>
        <dbReference type="ARBA" id="ARBA00022485"/>
    </source>
</evidence>
<dbReference type="PROSITE" id="PS51379">
    <property type="entry name" value="4FE4S_FER_2"/>
    <property type="match status" value="3"/>
</dbReference>
<organism evidence="6 7">
    <name type="scientific">Adlercreutzia faecimuris</name>
    <dbReference type="NCBI Taxonomy" id="2897341"/>
    <lineage>
        <taxon>Bacteria</taxon>
        <taxon>Bacillati</taxon>
        <taxon>Actinomycetota</taxon>
        <taxon>Coriobacteriia</taxon>
        <taxon>Eggerthellales</taxon>
        <taxon>Eggerthellaceae</taxon>
        <taxon>Adlercreutzia</taxon>
    </lineage>
</organism>
<dbReference type="PROSITE" id="PS00198">
    <property type="entry name" value="4FE4S_FER_1"/>
    <property type="match status" value="1"/>
</dbReference>
<dbReference type="Proteomes" id="UP001430755">
    <property type="component" value="Unassembled WGS sequence"/>
</dbReference>
<accession>A0ABS9WI34</accession>
<evidence type="ECO:0000313" key="6">
    <source>
        <dbReference type="EMBL" id="MCI2242435.1"/>
    </source>
</evidence>
<evidence type="ECO:0000256" key="2">
    <source>
        <dbReference type="ARBA" id="ARBA00022723"/>
    </source>
</evidence>
<evidence type="ECO:0000256" key="3">
    <source>
        <dbReference type="ARBA" id="ARBA00023004"/>
    </source>
</evidence>
<keyword evidence="4" id="KW-0411">Iron-sulfur</keyword>
<dbReference type="Pfam" id="PF12800">
    <property type="entry name" value="Fer4_4"/>
    <property type="match status" value="1"/>
</dbReference>
<evidence type="ECO:0000313" key="7">
    <source>
        <dbReference type="Proteomes" id="UP001430755"/>
    </source>
</evidence>
<feature type="domain" description="4Fe-4S ferredoxin-type" evidence="5">
    <location>
        <begin position="89"/>
        <end position="119"/>
    </location>
</feature>
<dbReference type="CDD" id="cd10551">
    <property type="entry name" value="PsrB"/>
    <property type="match status" value="1"/>
</dbReference>
<reference evidence="6" key="1">
    <citation type="submission" date="2021-11" db="EMBL/GenBank/DDBJ databases">
        <title>A Novel Adlercreutzia Species, isolated from a Allomyrina dichotoma larva feces.</title>
        <authorList>
            <person name="Suh M.K."/>
        </authorList>
    </citation>
    <scope>NUCLEOTIDE SEQUENCE</scope>
    <source>
        <strain evidence="6">JBNU-10</strain>
    </source>
</reference>
<gene>
    <name evidence="6" type="ORF">LPT13_08735</name>
</gene>
<keyword evidence="2" id="KW-0479">Metal-binding</keyword>
<dbReference type="PANTHER" id="PTHR43177">
    <property type="entry name" value="PROTEIN NRFC"/>
    <property type="match status" value="1"/>
</dbReference>
<protein>
    <submittedName>
        <fullName evidence="6">4Fe-4S dicluster domain-containing protein</fullName>
    </submittedName>
</protein>
<proteinExistence type="predicted"/>
<evidence type="ECO:0000259" key="5">
    <source>
        <dbReference type="PROSITE" id="PS51379"/>
    </source>
</evidence>
<dbReference type="RefSeq" id="WP_242165701.1">
    <property type="nucleotide sequence ID" value="NZ_JAJMLW010000003.1"/>
</dbReference>
<dbReference type="Pfam" id="PF13247">
    <property type="entry name" value="Fer4_11"/>
    <property type="match status" value="2"/>
</dbReference>
<feature type="domain" description="4Fe-4S ferredoxin-type" evidence="5">
    <location>
        <begin position="54"/>
        <end position="87"/>
    </location>
</feature>
<dbReference type="EMBL" id="JAJMLW010000003">
    <property type="protein sequence ID" value="MCI2242435.1"/>
    <property type="molecule type" value="Genomic_DNA"/>
</dbReference>
<dbReference type="SUPFAM" id="SSF54862">
    <property type="entry name" value="4Fe-4S ferredoxins"/>
    <property type="match status" value="1"/>
</dbReference>
<keyword evidence="3" id="KW-0408">Iron</keyword>
<dbReference type="InterPro" id="IPR050954">
    <property type="entry name" value="ET_IronSulfur_Cluster-Binding"/>
</dbReference>
<comment type="caution">
    <text evidence="6">The sequence shown here is derived from an EMBL/GenBank/DDBJ whole genome shotgun (WGS) entry which is preliminary data.</text>
</comment>
<dbReference type="PANTHER" id="PTHR43177:SF3">
    <property type="entry name" value="PROTEIN NRFC HOMOLOG"/>
    <property type="match status" value="1"/>
</dbReference>
<evidence type="ECO:0000256" key="4">
    <source>
        <dbReference type="ARBA" id="ARBA00023014"/>
    </source>
</evidence>
<keyword evidence="1" id="KW-0004">4Fe-4S</keyword>
<keyword evidence="7" id="KW-1185">Reference proteome</keyword>
<dbReference type="InterPro" id="IPR017896">
    <property type="entry name" value="4Fe4S_Fe-S-bd"/>
</dbReference>
<sequence>MTRYGMAIDVRRCMGCNACTVACKVANDVPEGVFWTRVLTRGGDAPDAPAGENPAVSMSYYTLGCQHCENPACVKVCPVGATYRDEATGIVRQDYDKCIGCRMCMSACPYTGVRSFNWEEPGYAMDFALGDADIAPHQKHVVEKCTFCYQRIARGETPACMDLCPARARFWGDLDDPESEVSQAIKGREYQHLLPEQGTSPSVYYLV</sequence>
<dbReference type="Gene3D" id="3.30.70.20">
    <property type="match status" value="2"/>
</dbReference>
<feature type="domain" description="4Fe-4S ferredoxin-type" evidence="5">
    <location>
        <begin position="4"/>
        <end position="32"/>
    </location>
</feature>
<name>A0ABS9WI34_9ACTN</name>
<dbReference type="InterPro" id="IPR017900">
    <property type="entry name" value="4Fe4S_Fe_S_CS"/>
</dbReference>